<dbReference type="OrthoDB" id="10044727at2759"/>
<evidence type="ECO:0000313" key="1">
    <source>
        <dbReference type="EMBL" id="CAG8782498.1"/>
    </source>
</evidence>
<evidence type="ECO:0000313" key="2">
    <source>
        <dbReference type="Proteomes" id="UP000789405"/>
    </source>
</evidence>
<name>A0A9N9JHZ4_9GLOM</name>
<sequence length="235" mass="27212">VIMPHQSAKSSIASNKACNKDSTFVADPKVMNNIEENIETLEDWELFEITHDSFQDYETQEQKRKAQKQLQHEAKQMRTLNEMWSVKDFLEQGTLSSHQQGKHAKRASLLDDEDIKLVARTWLHSIPPKNRSPLALKKELETNIFLNCLEVSQKNYRAAGEQYDGDEMKNAIPPEWLKIWDMRHVLVTHDEVYLSFWVEDEESIIKKKGQGLAIMVSDFLCAYYGPLRLTEADAT</sequence>
<accession>A0A9N9JHZ4</accession>
<reference evidence="1" key="1">
    <citation type="submission" date="2021-06" db="EMBL/GenBank/DDBJ databases">
        <authorList>
            <person name="Kallberg Y."/>
            <person name="Tangrot J."/>
            <person name="Rosling A."/>
        </authorList>
    </citation>
    <scope>NUCLEOTIDE SEQUENCE</scope>
    <source>
        <strain evidence="1">MA453B</strain>
    </source>
</reference>
<proteinExistence type="predicted"/>
<feature type="non-terminal residue" evidence="1">
    <location>
        <position position="235"/>
    </location>
</feature>
<keyword evidence="2" id="KW-1185">Reference proteome</keyword>
<gene>
    <name evidence="1" type="ORF">DERYTH_LOCUS19820</name>
</gene>
<protein>
    <submittedName>
        <fullName evidence="1">17946_t:CDS:1</fullName>
    </submittedName>
</protein>
<dbReference type="Proteomes" id="UP000789405">
    <property type="component" value="Unassembled WGS sequence"/>
</dbReference>
<dbReference type="EMBL" id="CAJVPY010022340">
    <property type="protein sequence ID" value="CAG8782498.1"/>
    <property type="molecule type" value="Genomic_DNA"/>
</dbReference>
<dbReference type="AlphaFoldDB" id="A0A9N9JHZ4"/>
<organism evidence="1 2">
    <name type="scientific">Dentiscutata erythropus</name>
    <dbReference type="NCBI Taxonomy" id="1348616"/>
    <lineage>
        <taxon>Eukaryota</taxon>
        <taxon>Fungi</taxon>
        <taxon>Fungi incertae sedis</taxon>
        <taxon>Mucoromycota</taxon>
        <taxon>Glomeromycotina</taxon>
        <taxon>Glomeromycetes</taxon>
        <taxon>Diversisporales</taxon>
        <taxon>Gigasporaceae</taxon>
        <taxon>Dentiscutata</taxon>
    </lineage>
</organism>
<comment type="caution">
    <text evidence="1">The sequence shown here is derived from an EMBL/GenBank/DDBJ whole genome shotgun (WGS) entry which is preliminary data.</text>
</comment>